<evidence type="ECO:0000256" key="4">
    <source>
        <dbReference type="ARBA" id="ARBA00022984"/>
    </source>
</evidence>
<keyword evidence="4" id="KW-0573">Peptidoglycan synthesis</keyword>
<dbReference type="GO" id="GO:0016755">
    <property type="term" value="F:aminoacyltransferase activity"/>
    <property type="evidence" value="ECO:0007669"/>
    <property type="project" value="InterPro"/>
</dbReference>
<keyword evidence="5" id="KW-0012">Acyltransferase</keyword>
<dbReference type="InterPro" id="IPR050644">
    <property type="entry name" value="PG_Glycine_Bridge_Synth"/>
</dbReference>
<dbReference type="InterPro" id="IPR016181">
    <property type="entry name" value="Acyl_CoA_acyltransferase"/>
</dbReference>
<dbReference type="STRING" id="1797263.A2397_02730"/>
<dbReference type="SUPFAM" id="SSF55729">
    <property type="entry name" value="Acyl-CoA N-acyltransferases (Nat)"/>
    <property type="match status" value="2"/>
</dbReference>
<comment type="similarity">
    <text evidence="1">Belongs to the FemABX family.</text>
</comment>
<keyword evidence="6" id="KW-0961">Cell wall biogenesis/degradation</keyword>
<protein>
    <recommendedName>
        <fullName evidence="9">BioF2-like acetyltransferase domain-containing protein</fullName>
    </recommendedName>
</protein>
<organism evidence="7 8">
    <name type="scientific">Candidatus Amesbacteria bacterium RIFOXYB1_FULL_44_23</name>
    <dbReference type="NCBI Taxonomy" id="1797263"/>
    <lineage>
        <taxon>Bacteria</taxon>
        <taxon>Candidatus Amesiibacteriota</taxon>
    </lineage>
</organism>
<keyword evidence="2" id="KW-0808">Transferase</keyword>
<evidence type="ECO:0000256" key="2">
    <source>
        <dbReference type="ARBA" id="ARBA00022679"/>
    </source>
</evidence>
<dbReference type="PANTHER" id="PTHR36174">
    <property type="entry name" value="LIPID II:GLYCINE GLYCYLTRANSFERASE"/>
    <property type="match status" value="1"/>
</dbReference>
<evidence type="ECO:0000313" key="8">
    <source>
        <dbReference type="Proteomes" id="UP000176424"/>
    </source>
</evidence>
<evidence type="ECO:0000256" key="3">
    <source>
        <dbReference type="ARBA" id="ARBA00022960"/>
    </source>
</evidence>
<dbReference type="AlphaFoldDB" id="A0A1F4ZS75"/>
<evidence type="ECO:0000256" key="1">
    <source>
        <dbReference type="ARBA" id="ARBA00009943"/>
    </source>
</evidence>
<name>A0A1F4ZS75_9BACT</name>
<proteinExistence type="inferred from homology"/>
<evidence type="ECO:0000256" key="5">
    <source>
        <dbReference type="ARBA" id="ARBA00023315"/>
    </source>
</evidence>
<evidence type="ECO:0000256" key="6">
    <source>
        <dbReference type="ARBA" id="ARBA00023316"/>
    </source>
</evidence>
<gene>
    <name evidence="7" type="ORF">A2397_02730</name>
</gene>
<dbReference type="GO" id="GO:0009252">
    <property type="term" value="P:peptidoglycan biosynthetic process"/>
    <property type="evidence" value="ECO:0007669"/>
    <property type="project" value="UniProtKB-KW"/>
</dbReference>
<dbReference type="InterPro" id="IPR003447">
    <property type="entry name" value="FEMABX"/>
</dbReference>
<dbReference type="GO" id="GO:0008360">
    <property type="term" value="P:regulation of cell shape"/>
    <property type="evidence" value="ECO:0007669"/>
    <property type="project" value="UniProtKB-KW"/>
</dbReference>
<evidence type="ECO:0008006" key="9">
    <source>
        <dbReference type="Google" id="ProtNLM"/>
    </source>
</evidence>
<dbReference type="Proteomes" id="UP000176424">
    <property type="component" value="Unassembled WGS sequence"/>
</dbReference>
<keyword evidence="3" id="KW-0133">Cell shape</keyword>
<comment type="caution">
    <text evidence="7">The sequence shown here is derived from an EMBL/GenBank/DDBJ whole genome shotgun (WGS) entry which is preliminary data.</text>
</comment>
<sequence>MKPGNEHPLQSTYWEEFRSKRQPVSRVNGTLVVWTKVAYTPWSFGYVPMGPLPTSEDVEMLAVLGREKNAIGIRIEPNVKQPESLTPQFSVLNKSLRLGRNLFKKKTIILDLTKSEEDILKGMHPKGRYNIKVAEKHGVVVRSSQRGEDFEKFLDLMFGGTAKRQKIYAHGKNYHRQLWESLKNKMAHLFLAEYEGEIITADLIFKHGEGIYYAYGASALEHKEVMAPTLLLWEIAKWGKTQKCKFFDLWGAEDGKGFSRFKEQFGGEIVELVGSYDLPINSWLYTLFRVVEEIRWKILRIIK</sequence>
<accession>A0A1F4ZS75</accession>
<dbReference type="Pfam" id="PF02388">
    <property type="entry name" value="FemAB"/>
    <property type="match status" value="2"/>
</dbReference>
<dbReference type="PROSITE" id="PS51191">
    <property type="entry name" value="FEMABX"/>
    <property type="match status" value="1"/>
</dbReference>
<dbReference type="EMBL" id="MEXR01000036">
    <property type="protein sequence ID" value="OGD09221.1"/>
    <property type="molecule type" value="Genomic_DNA"/>
</dbReference>
<dbReference type="GO" id="GO:0071555">
    <property type="term" value="P:cell wall organization"/>
    <property type="evidence" value="ECO:0007669"/>
    <property type="project" value="UniProtKB-KW"/>
</dbReference>
<evidence type="ECO:0000313" key="7">
    <source>
        <dbReference type="EMBL" id="OGD09221.1"/>
    </source>
</evidence>
<dbReference type="Gene3D" id="3.40.630.30">
    <property type="match status" value="2"/>
</dbReference>
<dbReference type="PANTHER" id="PTHR36174:SF1">
    <property type="entry name" value="LIPID II:GLYCINE GLYCYLTRANSFERASE"/>
    <property type="match status" value="1"/>
</dbReference>
<reference evidence="7 8" key="1">
    <citation type="journal article" date="2016" name="Nat. Commun.">
        <title>Thousands of microbial genomes shed light on interconnected biogeochemical processes in an aquifer system.</title>
        <authorList>
            <person name="Anantharaman K."/>
            <person name="Brown C.T."/>
            <person name="Hug L.A."/>
            <person name="Sharon I."/>
            <person name="Castelle C.J."/>
            <person name="Probst A.J."/>
            <person name="Thomas B.C."/>
            <person name="Singh A."/>
            <person name="Wilkins M.J."/>
            <person name="Karaoz U."/>
            <person name="Brodie E.L."/>
            <person name="Williams K.H."/>
            <person name="Hubbard S.S."/>
            <person name="Banfield J.F."/>
        </authorList>
    </citation>
    <scope>NUCLEOTIDE SEQUENCE [LARGE SCALE GENOMIC DNA]</scope>
</reference>